<dbReference type="Proteomes" id="UP000292781">
    <property type="component" value="Unassembled WGS sequence"/>
</dbReference>
<evidence type="ECO:0000256" key="4">
    <source>
        <dbReference type="ARBA" id="ARBA00022475"/>
    </source>
</evidence>
<gene>
    <name evidence="10" type="ORF">EYW49_05900</name>
</gene>
<evidence type="ECO:0000313" key="11">
    <source>
        <dbReference type="Proteomes" id="UP000292781"/>
    </source>
</evidence>
<evidence type="ECO:0000256" key="1">
    <source>
        <dbReference type="ARBA" id="ARBA00004651"/>
    </source>
</evidence>
<feature type="transmembrane region" description="Helical" evidence="8">
    <location>
        <begin position="359"/>
        <end position="380"/>
    </location>
</feature>
<feature type="transmembrane region" description="Helical" evidence="8">
    <location>
        <begin position="31"/>
        <end position="57"/>
    </location>
</feature>
<dbReference type="GO" id="GO:0005886">
    <property type="term" value="C:plasma membrane"/>
    <property type="evidence" value="ECO:0007669"/>
    <property type="project" value="UniProtKB-SubCell"/>
</dbReference>
<dbReference type="GO" id="GO:0022857">
    <property type="term" value="F:transmembrane transporter activity"/>
    <property type="evidence" value="ECO:0007669"/>
    <property type="project" value="InterPro"/>
</dbReference>
<feature type="transmembrane region" description="Helical" evidence="8">
    <location>
        <begin position="237"/>
        <end position="256"/>
    </location>
</feature>
<evidence type="ECO:0000256" key="2">
    <source>
        <dbReference type="ARBA" id="ARBA00008335"/>
    </source>
</evidence>
<proteinExistence type="inferred from homology"/>
<dbReference type="CDD" id="cd17324">
    <property type="entry name" value="MFS_NepI_like"/>
    <property type="match status" value="1"/>
</dbReference>
<evidence type="ECO:0000256" key="5">
    <source>
        <dbReference type="ARBA" id="ARBA00022692"/>
    </source>
</evidence>
<dbReference type="InterPro" id="IPR036259">
    <property type="entry name" value="MFS_trans_sf"/>
</dbReference>
<dbReference type="AlphaFoldDB" id="A0A4Q9VVK8"/>
<feature type="transmembrane region" description="Helical" evidence="8">
    <location>
        <begin position="69"/>
        <end position="89"/>
    </location>
</feature>
<comment type="caution">
    <text evidence="10">The sequence shown here is derived from an EMBL/GenBank/DDBJ whole genome shotgun (WGS) entry which is preliminary data.</text>
</comment>
<evidence type="ECO:0000256" key="8">
    <source>
        <dbReference type="SAM" id="Phobius"/>
    </source>
</evidence>
<dbReference type="Gene3D" id="1.20.1250.20">
    <property type="entry name" value="MFS general substrate transporter like domains"/>
    <property type="match status" value="1"/>
</dbReference>
<evidence type="ECO:0000256" key="7">
    <source>
        <dbReference type="ARBA" id="ARBA00023136"/>
    </source>
</evidence>
<comment type="subcellular location">
    <subcellularLocation>
        <location evidence="1">Cell membrane</location>
        <topology evidence="1">Multi-pass membrane protein</topology>
    </subcellularLocation>
</comment>
<keyword evidence="7 8" id="KW-0472">Membrane</keyword>
<feature type="transmembrane region" description="Helical" evidence="8">
    <location>
        <begin position="96"/>
        <end position="116"/>
    </location>
</feature>
<feature type="transmembrane region" description="Helical" evidence="8">
    <location>
        <begin position="386"/>
        <end position="409"/>
    </location>
</feature>
<accession>A0A4Q9VVK8</accession>
<feature type="transmembrane region" description="Helical" evidence="8">
    <location>
        <begin position="156"/>
        <end position="177"/>
    </location>
</feature>
<keyword evidence="6 8" id="KW-1133">Transmembrane helix</keyword>
<evidence type="ECO:0000259" key="9">
    <source>
        <dbReference type="PROSITE" id="PS50850"/>
    </source>
</evidence>
<evidence type="ECO:0000256" key="3">
    <source>
        <dbReference type="ARBA" id="ARBA00022448"/>
    </source>
</evidence>
<dbReference type="OrthoDB" id="63984at2"/>
<dbReference type="EMBL" id="SJFN01000006">
    <property type="protein sequence ID" value="TBW39790.1"/>
    <property type="molecule type" value="Genomic_DNA"/>
</dbReference>
<dbReference type="SUPFAM" id="SSF103473">
    <property type="entry name" value="MFS general substrate transporter"/>
    <property type="match status" value="1"/>
</dbReference>
<feature type="transmembrane region" description="Helical" evidence="8">
    <location>
        <begin position="122"/>
        <end position="144"/>
    </location>
</feature>
<feature type="transmembrane region" description="Helical" evidence="8">
    <location>
        <begin position="301"/>
        <end position="318"/>
    </location>
</feature>
<feature type="transmembrane region" description="Helical" evidence="8">
    <location>
        <begin position="324"/>
        <end position="347"/>
    </location>
</feature>
<comment type="similarity">
    <text evidence="2">Belongs to the major facilitator superfamily.</text>
</comment>
<evidence type="ECO:0000313" key="10">
    <source>
        <dbReference type="EMBL" id="TBW39790.1"/>
    </source>
</evidence>
<keyword evidence="11" id="KW-1185">Reference proteome</keyword>
<dbReference type="PROSITE" id="PS00216">
    <property type="entry name" value="SUGAR_TRANSPORT_1"/>
    <property type="match status" value="1"/>
</dbReference>
<keyword evidence="3" id="KW-0813">Transport</keyword>
<keyword evidence="4" id="KW-1003">Cell membrane</keyword>
<dbReference type="PANTHER" id="PTHR43271">
    <property type="entry name" value="BLL2771 PROTEIN"/>
    <property type="match status" value="1"/>
</dbReference>
<name>A0A4Q9VVK8_9HYPH</name>
<dbReference type="InterPro" id="IPR005829">
    <property type="entry name" value="Sugar_transporter_CS"/>
</dbReference>
<feature type="domain" description="Major facilitator superfamily (MFS) profile" evidence="9">
    <location>
        <begin position="27"/>
        <end position="412"/>
    </location>
</feature>
<keyword evidence="5 8" id="KW-0812">Transmembrane</keyword>
<organism evidence="10 11">
    <name type="scientific">Siculibacillus lacustris</name>
    <dbReference type="NCBI Taxonomy" id="1549641"/>
    <lineage>
        <taxon>Bacteria</taxon>
        <taxon>Pseudomonadati</taxon>
        <taxon>Pseudomonadota</taxon>
        <taxon>Alphaproteobacteria</taxon>
        <taxon>Hyphomicrobiales</taxon>
        <taxon>Ancalomicrobiaceae</taxon>
        <taxon>Siculibacillus</taxon>
    </lineage>
</organism>
<dbReference type="PROSITE" id="PS50850">
    <property type="entry name" value="MFS"/>
    <property type="match status" value="1"/>
</dbReference>
<reference evidence="10 11" key="1">
    <citation type="submission" date="2019-02" db="EMBL/GenBank/DDBJ databases">
        <title>Siculibacillus lacustris gen. nov., sp. nov., a new rosette-forming bacterium isolated from a freshwater crater lake (Lake St. Ana, Romania).</title>
        <authorList>
            <person name="Felfoldi T."/>
            <person name="Marton Z."/>
            <person name="Szabo A."/>
            <person name="Mentes A."/>
            <person name="Boka K."/>
            <person name="Marialigeti K."/>
            <person name="Mathe I."/>
            <person name="Koncz M."/>
            <person name="Schumann P."/>
            <person name="Toth E."/>
        </authorList>
    </citation>
    <scope>NUCLEOTIDE SEQUENCE [LARGE SCALE GENOMIC DNA]</scope>
    <source>
        <strain evidence="10 11">SA-279</strain>
    </source>
</reference>
<dbReference type="InterPro" id="IPR011701">
    <property type="entry name" value="MFS"/>
</dbReference>
<protein>
    <submittedName>
        <fullName evidence="10">MFS transporter</fullName>
    </submittedName>
</protein>
<feature type="transmembrane region" description="Helical" evidence="8">
    <location>
        <begin position="268"/>
        <end position="289"/>
    </location>
</feature>
<dbReference type="PANTHER" id="PTHR43271:SF1">
    <property type="entry name" value="INNER MEMBRANE TRANSPORT PROTEIN YNFM"/>
    <property type="match status" value="1"/>
</dbReference>
<dbReference type="Pfam" id="PF07690">
    <property type="entry name" value="MFS_1"/>
    <property type="match status" value="1"/>
</dbReference>
<sequence>MPAPAVAPPPGAATRREPVWTRRGTWAYRRIAGALFLSGYATFSLLYCVQPLLPVLAREFGVSAAESSLALSSTTVCLALAIVAASVVAERFGRKSLMFASLCSVSVLCLITATVHDWHLLVALRALQGIALGGVPAVAIAYLAEEIEPAGLGTAMGLYVGGTAFGGMAGRIVTGFVTEHADWRMALAAIGCLGLAAAVGFVALLPASRNFQRKRDTGFAYHVAIWRRHLGSPGLRLLFLTGFLVMGTFVTVYNYVGFLLTAPPYGLGQGAVGLIFLVYTFGMIASPLAGNFADRIGRGPVSIVGVLVALVGVALTLIPASLIAVIAGTALVAIGFFVCHAVASSWIGILADGDKSHAAALYLLLYYVGSSVAGSLGGVFWADAGWLGVVAFVAVLHLIELAIAVRLAAMERARLARTGRGTPDDDIPAGA</sequence>
<feature type="transmembrane region" description="Helical" evidence="8">
    <location>
        <begin position="183"/>
        <end position="205"/>
    </location>
</feature>
<dbReference type="InterPro" id="IPR020846">
    <property type="entry name" value="MFS_dom"/>
</dbReference>
<evidence type="ECO:0000256" key="6">
    <source>
        <dbReference type="ARBA" id="ARBA00022989"/>
    </source>
</evidence>